<feature type="region of interest" description="Disordered" evidence="1">
    <location>
        <begin position="1"/>
        <end position="66"/>
    </location>
</feature>
<accession>A0A2H9TQV1</accession>
<comment type="caution">
    <text evidence="2">The sequence shown here is derived from an EMBL/GenBank/DDBJ whole genome shotgun (WGS) entry which is preliminary data.</text>
</comment>
<evidence type="ECO:0000256" key="1">
    <source>
        <dbReference type="SAM" id="MobiDB-lite"/>
    </source>
</evidence>
<dbReference type="AlphaFoldDB" id="A0A2H9TQV1"/>
<protein>
    <submittedName>
        <fullName evidence="2">Uncharacterized protein</fullName>
    </submittedName>
</protein>
<feature type="compositionally biased region" description="Acidic residues" evidence="1">
    <location>
        <begin position="43"/>
        <end position="55"/>
    </location>
</feature>
<name>A0A2H9TQV1_9FUNG</name>
<sequence>ITKYLNHPTDLGESKPAPKRTPQKRKAASPKSRKAKVAKTEMAVDETESEEDASMLEDLQVRDDEE</sequence>
<feature type="non-terminal residue" evidence="2">
    <location>
        <position position="1"/>
    </location>
</feature>
<gene>
    <name evidence="2" type="ORF">PSACC_00128</name>
</gene>
<feature type="compositionally biased region" description="Basic residues" evidence="1">
    <location>
        <begin position="17"/>
        <end position="37"/>
    </location>
</feature>
<dbReference type="EMBL" id="MTSL01000011">
    <property type="protein sequence ID" value="PJF20050.1"/>
    <property type="molecule type" value="Genomic_DNA"/>
</dbReference>
<reference evidence="2 3" key="1">
    <citation type="submission" date="2016-10" db="EMBL/GenBank/DDBJ databases">
        <title>The genome of Paramicrosporidium saccamoebae is the missing link in understanding Cryptomycota and Microsporidia evolution.</title>
        <authorList>
            <person name="Quandt C.A."/>
            <person name="Beaudet D."/>
            <person name="Corsaro D."/>
            <person name="Michel R."/>
            <person name="Corradi N."/>
            <person name="James T."/>
        </authorList>
    </citation>
    <scope>NUCLEOTIDE SEQUENCE [LARGE SCALE GENOMIC DNA]</scope>
    <source>
        <strain evidence="2 3">KSL3</strain>
    </source>
</reference>
<evidence type="ECO:0000313" key="2">
    <source>
        <dbReference type="EMBL" id="PJF20050.1"/>
    </source>
</evidence>
<dbReference type="Proteomes" id="UP000240830">
    <property type="component" value="Unassembled WGS sequence"/>
</dbReference>
<organism evidence="2 3">
    <name type="scientific">Paramicrosporidium saccamoebae</name>
    <dbReference type="NCBI Taxonomy" id="1246581"/>
    <lineage>
        <taxon>Eukaryota</taxon>
        <taxon>Fungi</taxon>
        <taxon>Fungi incertae sedis</taxon>
        <taxon>Cryptomycota</taxon>
        <taxon>Cryptomycota incertae sedis</taxon>
        <taxon>Paramicrosporidium</taxon>
    </lineage>
</organism>
<evidence type="ECO:0000313" key="3">
    <source>
        <dbReference type="Proteomes" id="UP000240830"/>
    </source>
</evidence>
<keyword evidence="3" id="KW-1185">Reference proteome</keyword>
<proteinExistence type="predicted"/>